<organism evidence="3 4">
    <name type="scientific">Carnegiea gigantea</name>
    <dbReference type="NCBI Taxonomy" id="171969"/>
    <lineage>
        <taxon>Eukaryota</taxon>
        <taxon>Viridiplantae</taxon>
        <taxon>Streptophyta</taxon>
        <taxon>Embryophyta</taxon>
        <taxon>Tracheophyta</taxon>
        <taxon>Spermatophyta</taxon>
        <taxon>Magnoliopsida</taxon>
        <taxon>eudicotyledons</taxon>
        <taxon>Gunneridae</taxon>
        <taxon>Pentapetalae</taxon>
        <taxon>Caryophyllales</taxon>
        <taxon>Cactineae</taxon>
        <taxon>Cactaceae</taxon>
        <taxon>Cactoideae</taxon>
        <taxon>Echinocereeae</taxon>
        <taxon>Carnegiea</taxon>
    </lineage>
</organism>
<evidence type="ECO:0000256" key="1">
    <source>
        <dbReference type="SAM" id="Phobius"/>
    </source>
</evidence>
<sequence>MSNVSFAAVAVSFTHSIKVCSWPPNSLCLYGCHLLPLLLVIIYLARVSSIDVVFTSPEGTHRLHNSTQTGMDSMIVYAYISIIALLFCLPQAILIQGPQLMQHGFRDAIAKVGLQKFVSDLLWIGMFYHLYIIRWPRPTNTLERVAPLTHAVVNVLK</sequence>
<dbReference type="Proteomes" id="UP001153076">
    <property type="component" value="Unassembled WGS sequence"/>
</dbReference>
<evidence type="ECO:0000313" key="4">
    <source>
        <dbReference type="Proteomes" id="UP001153076"/>
    </source>
</evidence>
<protein>
    <recommendedName>
        <fullName evidence="2">Sugar phosphate transporter domain-containing protein</fullName>
    </recommendedName>
</protein>
<proteinExistence type="predicted"/>
<evidence type="ECO:0000259" key="2">
    <source>
        <dbReference type="Pfam" id="PF03151"/>
    </source>
</evidence>
<dbReference type="InterPro" id="IPR004853">
    <property type="entry name" value="Sugar_P_trans_dom"/>
</dbReference>
<dbReference type="Pfam" id="PF03151">
    <property type="entry name" value="TPT"/>
    <property type="match status" value="1"/>
</dbReference>
<reference evidence="3" key="1">
    <citation type="submission" date="2022-04" db="EMBL/GenBank/DDBJ databases">
        <title>Carnegiea gigantea Genome sequencing and assembly v2.</title>
        <authorList>
            <person name="Copetti D."/>
            <person name="Sanderson M.J."/>
            <person name="Burquez A."/>
            <person name="Wojciechowski M.F."/>
        </authorList>
    </citation>
    <scope>NUCLEOTIDE SEQUENCE</scope>
    <source>
        <strain evidence="3">SGP5-SGP5p</strain>
        <tissue evidence="3">Aerial part</tissue>
    </source>
</reference>
<name>A0A9Q1Q8U8_9CARY</name>
<feature type="transmembrane region" description="Helical" evidence="1">
    <location>
        <begin position="75"/>
        <end position="94"/>
    </location>
</feature>
<keyword evidence="4" id="KW-1185">Reference proteome</keyword>
<feature type="domain" description="Sugar phosphate transporter" evidence="2">
    <location>
        <begin position="67"/>
        <end position="157"/>
    </location>
</feature>
<dbReference type="AlphaFoldDB" id="A0A9Q1Q8U8"/>
<keyword evidence="1" id="KW-1133">Transmembrane helix</keyword>
<accession>A0A9Q1Q8U8</accession>
<comment type="caution">
    <text evidence="3">The sequence shown here is derived from an EMBL/GenBank/DDBJ whole genome shotgun (WGS) entry which is preliminary data.</text>
</comment>
<keyword evidence="1" id="KW-0472">Membrane</keyword>
<dbReference type="EMBL" id="JAKOGI010000553">
    <property type="protein sequence ID" value="KAJ8433212.1"/>
    <property type="molecule type" value="Genomic_DNA"/>
</dbReference>
<dbReference type="OrthoDB" id="6418713at2759"/>
<gene>
    <name evidence="3" type="ORF">Cgig2_023164</name>
</gene>
<keyword evidence="1" id="KW-0812">Transmembrane</keyword>
<evidence type="ECO:0000313" key="3">
    <source>
        <dbReference type="EMBL" id="KAJ8433212.1"/>
    </source>
</evidence>